<dbReference type="Gene3D" id="2.60.40.4070">
    <property type="match status" value="1"/>
</dbReference>
<dbReference type="eggNOG" id="COG1305">
    <property type="taxonomic scope" value="Bacteria"/>
</dbReference>
<dbReference type="InterPro" id="IPR038765">
    <property type="entry name" value="Papain-like_cys_pep_sf"/>
</dbReference>
<dbReference type="Pfam" id="PF13860">
    <property type="entry name" value="FlgD_ig"/>
    <property type="match status" value="1"/>
</dbReference>
<evidence type="ECO:0000313" key="4">
    <source>
        <dbReference type="Proteomes" id="UP000002019"/>
    </source>
</evidence>
<keyword evidence="4" id="KW-1185">Reference proteome</keyword>
<dbReference type="KEGG" id="caci:CLOAM0313"/>
<protein>
    <recommendedName>
        <fullName evidence="5">Transglutaminase-like domain-containing protein</fullName>
    </recommendedName>
</protein>
<dbReference type="InterPro" id="IPR002931">
    <property type="entry name" value="Transglutaminase-like"/>
</dbReference>
<feature type="domain" description="Transglutaminase-like" evidence="1">
    <location>
        <begin position="299"/>
        <end position="381"/>
    </location>
</feature>
<dbReference type="Proteomes" id="UP000002019">
    <property type="component" value="Chromosome"/>
</dbReference>
<evidence type="ECO:0000259" key="2">
    <source>
        <dbReference type="Pfam" id="PF13860"/>
    </source>
</evidence>
<name>B0VFG7_CLOAI</name>
<dbReference type="Pfam" id="PF01841">
    <property type="entry name" value="Transglut_core"/>
    <property type="match status" value="1"/>
</dbReference>
<proteinExistence type="predicted"/>
<dbReference type="EMBL" id="CU466930">
    <property type="protein sequence ID" value="CAO80219.1"/>
    <property type="molecule type" value="Genomic_DNA"/>
</dbReference>
<dbReference type="InterPro" id="IPR026444">
    <property type="entry name" value="Secre_tail"/>
</dbReference>
<dbReference type="OrthoDB" id="9785233at2"/>
<sequence>MKRPFIILFVLLSAILFAGERGLTVKEIEVSGEVISISSPVQSLIQVAPLRKAEKAEALKNWDTLQELNLNFRLPAKGQYGLQFIDLSQSVQPFGFPGCLSETAFQAVNKAPVWVQAELASILAELIPEKQTLWSNLILSAQDPYVDEICFCIANSSPQYLNSAYALPELFTENAQLLYSIAAELPYVEIMDTGTAISGGDYYSTTRYWKKNTSGEMQQVTVPRELYYWYIVHPKLTDEIPAYINPAIIENNSTHNNNIAPPPTGKFWRGYLYNLQEGDYPVLRDTLMQCQTLFNRDGTGNDAIRTIQWWINQQMSFTSNNERPHQPVRIITKHIGRCGEYADLTSAVARLSLIPCTSILSYSLDHTWNEFWDENWVAWEPVNGYIDIPLVYENGWGYAFGSVFEIRPDGLLTPVTDKYSEGVSTIIIQVTDTNQHPVDGARVILYIMQNSIHFDCEQYTDNNGIATFLVGDNLEYLTRVETNFGSFPEYAGSYLTLTNNSVAGETYQYIITIPNIMPVPDLEELPPPVDPVQDYQFAVSYYSEGYYITGVTLWDDIYSLGVHPLHYKYVESPAEVSFMVMDSDNILIWQLDNFGSGYSYSGPASEGTASFSIPLGSDWYAFMDNSLHHRNAVKINGGLLFQHTGTAVQDETIPNVLLQYSIYPNPFNKTTCLSLKADKDFKADISILNLKGQVVKSWQNTFIKQGNSDFYWDGKDNKGSDVSSGVYFWKVQSRETAFTNKILYLK</sequence>
<reference evidence="3 4" key="1">
    <citation type="journal article" date="2008" name="J. Bacteriol.">
        <title>'Candidatus Cloacamonas acidaminovorans': genome sequence reconstruction provides a first glimpse of a new bacterial division.</title>
        <authorList>
            <person name="Pelletier E."/>
            <person name="Kreimeyer A."/>
            <person name="Bocs S."/>
            <person name="Rouy Z."/>
            <person name="Gyapay G."/>
            <person name="Chouari R."/>
            <person name="Riviere D."/>
            <person name="Ganesan A."/>
            <person name="Daegelen P."/>
            <person name="Sghir A."/>
            <person name="Cohen G.N."/>
            <person name="Medigue C."/>
            <person name="Weissenbach J."/>
            <person name="Le Paslier D."/>
        </authorList>
    </citation>
    <scope>NUCLEOTIDE SEQUENCE [LARGE SCALE GENOMIC DNA]</scope>
    <source>
        <strain evidence="4">Evry</strain>
    </source>
</reference>
<organism evidence="3 4">
    <name type="scientific">Cloacimonas acidaminovorans (strain Evry)</name>
    <dbReference type="NCBI Taxonomy" id="459349"/>
    <lineage>
        <taxon>Bacteria</taxon>
        <taxon>Pseudomonadati</taxon>
        <taxon>Candidatus Cloacimonadota</taxon>
        <taxon>Candidatus Cloacimonadia</taxon>
        <taxon>Candidatus Cloacimonadales</taxon>
        <taxon>Candidatus Cloacimonadaceae</taxon>
        <taxon>Candidatus Cloacimonas</taxon>
    </lineage>
</organism>
<dbReference type="HOGENOM" id="CLU_372433_0_0_0"/>
<evidence type="ECO:0000259" key="1">
    <source>
        <dbReference type="Pfam" id="PF01841"/>
    </source>
</evidence>
<dbReference type="SUPFAM" id="SSF54001">
    <property type="entry name" value="Cysteine proteinases"/>
    <property type="match status" value="1"/>
</dbReference>
<dbReference type="InterPro" id="IPR025965">
    <property type="entry name" value="FlgD/Vpr_Ig-like"/>
</dbReference>
<dbReference type="STRING" id="459349.CLOAM0313"/>
<dbReference type="Gene3D" id="3.10.620.30">
    <property type="match status" value="1"/>
</dbReference>
<dbReference type="AlphaFoldDB" id="B0VFG7"/>
<gene>
    <name evidence="3" type="ordered locus">CLOAM0313</name>
</gene>
<dbReference type="RefSeq" id="WP_015424080.1">
    <property type="nucleotide sequence ID" value="NC_020449.1"/>
</dbReference>
<evidence type="ECO:0000313" key="3">
    <source>
        <dbReference type="EMBL" id="CAO80219.1"/>
    </source>
</evidence>
<accession>B0VFG7</accession>
<dbReference type="NCBIfam" id="TIGR04183">
    <property type="entry name" value="Por_Secre_tail"/>
    <property type="match status" value="1"/>
</dbReference>
<feature type="domain" description="FlgD/Vpr Ig-like" evidence="2">
    <location>
        <begin position="683"/>
        <end position="734"/>
    </location>
</feature>
<evidence type="ECO:0008006" key="5">
    <source>
        <dbReference type="Google" id="ProtNLM"/>
    </source>
</evidence>